<evidence type="ECO:0000256" key="1">
    <source>
        <dbReference type="ARBA" id="ARBA00000083"/>
    </source>
</evidence>
<dbReference type="GO" id="GO:0006952">
    <property type="term" value="P:defense response"/>
    <property type="evidence" value="ECO:0007669"/>
    <property type="project" value="UniProtKB-KW"/>
</dbReference>
<protein>
    <recommendedName>
        <fullName evidence="6">UDP-glucose 4-epimerase</fullName>
        <ecNumber evidence="6">5.1.3.2</ecNumber>
    </recommendedName>
</protein>
<keyword evidence="13" id="KW-0568">Pathogenesis-related protein</keyword>
<keyword evidence="7" id="KW-0812">Transmembrane</keyword>
<evidence type="ECO:0000256" key="12">
    <source>
        <dbReference type="ARBA" id="ARBA00023235"/>
    </source>
</evidence>
<dbReference type="InterPro" id="IPR036291">
    <property type="entry name" value="NAD(P)-bd_dom_sf"/>
</dbReference>
<dbReference type="InterPro" id="IPR004326">
    <property type="entry name" value="Mlo"/>
</dbReference>
<evidence type="ECO:0000256" key="3">
    <source>
        <dbReference type="ARBA" id="ARBA00004141"/>
    </source>
</evidence>
<dbReference type="AlphaFoldDB" id="A0ABD1MYP5"/>
<dbReference type="GO" id="GO:0003978">
    <property type="term" value="F:UDP-glucose 4-epimerase activity"/>
    <property type="evidence" value="ECO:0007669"/>
    <property type="project" value="UniProtKB-EC"/>
</dbReference>
<dbReference type="SUPFAM" id="SSF51735">
    <property type="entry name" value="NAD(P)-binding Rossmann-fold domains"/>
    <property type="match status" value="1"/>
</dbReference>
<dbReference type="Gene3D" id="3.90.25.10">
    <property type="entry name" value="UDP-galactose 4-epimerase, domain 1"/>
    <property type="match status" value="1"/>
</dbReference>
<evidence type="ECO:0000256" key="5">
    <source>
        <dbReference type="ARBA" id="ARBA00006574"/>
    </source>
</evidence>
<dbReference type="Gene3D" id="3.40.50.720">
    <property type="entry name" value="NAD(P)-binding Rossmann-like Domain"/>
    <property type="match status" value="1"/>
</dbReference>
<keyword evidence="9" id="KW-1133">Transmembrane helix</keyword>
<evidence type="ECO:0000256" key="7">
    <source>
        <dbReference type="ARBA" id="ARBA00022692"/>
    </source>
</evidence>
<keyword evidence="8" id="KW-0611">Plant defense</keyword>
<evidence type="ECO:0000313" key="14">
    <source>
        <dbReference type="EMBL" id="KAL2340962.1"/>
    </source>
</evidence>
<gene>
    <name evidence="14" type="ORF">Fmac_008902</name>
</gene>
<comment type="caution">
    <text evidence="14">The sequence shown here is derived from an EMBL/GenBank/DDBJ whole genome shotgun (WGS) entry which is preliminary data.</text>
</comment>
<comment type="subcellular location">
    <subcellularLocation>
        <location evidence="3">Membrane</location>
        <topology evidence="3">Multi-pass membrane protein</topology>
    </subcellularLocation>
</comment>
<organism evidence="14 15">
    <name type="scientific">Flemingia macrophylla</name>
    <dbReference type="NCBI Taxonomy" id="520843"/>
    <lineage>
        <taxon>Eukaryota</taxon>
        <taxon>Viridiplantae</taxon>
        <taxon>Streptophyta</taxon>
        <taxon>Embryophyta</taxon>
        <taxon>Tracheophyta</taxon>
        <taxon>Spermatophyta</taxon>
        <taxon>Magnoliopsida</taxon>
        <taxon>eudicotyledons</taxon>
        <taxon>Gunneridae</taxon>
        <taxon>Pentapetalae</taxon>
        <taxon>rosids</taxon>
        <taxon>fabids</taxon>
        <taxon>Fabales</taxon>
        <taxon>Fabaceae</taxon>
        <taxon>Papilionoideae</taxon>
        <taxon>50 kb inversion clade</taxon>
        <taxon>NPAAA clade</taxon>
        <taxon>indigoferoid/millettioid clade</taxon>
        <taxon>Phaseoleae</taxon>
        <taxon>Flemingia</taxon>
    </lineage>
</organism>
<reference evidence="14 15" key="1">
    <citation type="submission" date="2024-08" db="EMBL/GenBank/DDBJ databases">
        <title>Insights into the chromosomal genome structure of Flemingia macrophylla.</title>
        <authorList>
            <person name="Ding Y."/>
            <person name="Zhao Y."/>
            <person name="Bi W."/>
            <person name="Wu M."/>
            <person name="Zhao G."/>
            <person name="Gong Y."/>
            <person name="Li W."/>
            <person name="Zhang P."/>
        </authorList>
    </citation>
    <scope>NUCLEOTIDE SEQUENCE [LARGE SCALE GENOMIC DNA]</scope>
    <source>
        <strain evidence="14">DYQJB</strain>
        <tissue evidence="14">Leaf</tissue>
    </source>
</reference>
<comment type="pathway">
    <text evidence="4">Carbohydrate metabolism; galactose metabolism.</text>
</comment>
<dbReference type="Proteomes" id="UP001603857">
    <property type="component" value="Unassembled WGS sequence"/>
</dbReference>
<dbReference type="PANTHER" id="PTHR43725:SF47">
    <property type="entry name" value="UDP-GLUCOSE 4-EPIMERASE"/>
    <property type="match status" value="1"/>
</dbReference>
<keyword evidence="11" id="KW-0472">Membrane</keyword>
<sequence length="189" mass="20592">MSPPQFHYPSYPLSPIATTTLSVTPIATTTTTASSLSPLSSPLPLPTSPPRFHYPSHPFTPIVIATLSITPIATVTATASSPSPLPLLTRSTLTVFGNDYNTPNGTWVWDYIHVVDLADGHICALLKLDEPNKGIIPKFSSSSKFKYLTDSSGEFGSDNTHCKSNPKFNFHKYTIRALEDDFQQVVGIR</sequence>
<dbReference type="EMBL" id="JBGMDY010000003">
    <property type="protein sequence ID" value="KAL2340962.1"/>
    <property type="molecule type" value="Genomic_DNA"/>
</dbReference>
<dbReference type="GO" id="GO:0016020">
    <property type="term" value="C:membrane"/>
    <property type="evidence" value="ECO:0007669"/>
    <property type="project" value="UniProtKB-SubCell"/>
</dbReference>
<evidence type="ECO:0000256" key="4">
    <source>
        <dbReference type="ARBA" id="ARBA00004947"/>
    </source>
</evidence>
<dbReference type="Pfam" id="PF03094">
    <property type="entry name" value="Mlo"/>
    <property type="match status" value="1"/>
</dbReference>
<comment type="cofactor">
    <cofactor evidence="2">
        <name>NAD(+)</name>
        <dbReference type="ChEBI" id="CHEBI:57540"/>
    </cofactor>
</comment>
<evidence type="ECO:0000256" key="10">
    <source>
        <dbReference type="ARBA" id="ARBA00023027"/>
    </source>
</evidence>
<evidence type="ECO:0000256" key="6">
    <source>
        <dbReference type="ARBA" id="ARBA00013189"/>
    </source>
</evidence>
<keyword evidence="15" id="KW-1185">Reference proteome</keyword>
<evidence type="ECO:0000256" key="11">
    <source>
        <dbReference type="ARBA" id="ARBA00023136"/>
    </source>
</evidence>
<evidence type="ECO:0000256" key="2">
    <source>
        <dbReference type="ARBA" id="ARBA00001911"/>
    </source>
</evidence>
<evidence type="ECO:0000313" key="15">
    <source>
        <dbReference type="Proteomes" id="UP001603857"/>
    </source>
</evidence>
<evidence type="ECO:0000256" key="9">
    <source>
        <dbReference type="ARBA" id="ARBA00022989"/>
    </source>
</evidence>
<dbReference type="PANTHER" id="PTHR43725">
    <property type="entry name" value="UDP-GLUCOSE 4-EPIMERASE"/>
    <property type="match status" value="1"/>
</dbReference>
<dbReference type="EC" id="5.1.3.2" evidence="6"/>
<keyword evidence="12" id="KW-0413">Isomerase</keyword>
<keyword evidence="10" id="KW-0520">NAD</keyword>
<accession>A0ABD1MYP5</accession>
<name>A0ABD1MYP5_9FABA</name>
<comment type="similarity">
    <text evidence="5">Belongs to the MLO family.</text>
</comment>
<evidence type="ECO:0000256" key="13">
    <source>
        <dbReference type="ARBA" id="ARBA00023265"/>
    </source>
</evidence>
<evidence type="ECO:0000256" key="8">
    <source>
        <dbReference type="ARBA" id="ARBA00022821"/>
    </source>
</evidence>
<comment type="catalytic activity">
    <reaction evidence="1">
        <text>UDP-alpha-D-glucose = UDP-alpha-D-galactose</text>
        <dbReference type="Rhea" id="RHEA:22168"/>
        <dbReference type="ChEBI" id="CHEBI:58885"/>
        <dbReference type="ChEBI" id="CHEBI:66914"/>
        <dbReference type="EC" id="5.1.3.2"/>
    </reaction>
</comment>
<proteinExistence type="inferred from homology"/>